<dbReference type="GO" id="GO:0009279">
    <property type="term" value="C:cell outer membrane"/>
    <property type="evidence" value="ECO:0007669"/>
    <property type="project" value="UniProtKB-SubCell"/>
</dbReference>
<organism evidence="16 17">
    <name type="scientific">Lonepinella koalarum</name>
    <dbReference type="NCBI Taxonomy" id="53417"/>
    <lineage>
        <taxon>Bacteria</taxon>
        <taxon>Pseudomonadati</taxon>
        <taxon>Pseudomonadota</taxon>
        <taxon>Gammaproteobacteria</taxon>
        <taxon>Pasteurellales</taxon>
        <taxon>Pasteurellaceae</taxon>
        <taxon>Lonepinella</taxon>
    </lineage>
</organism>
<dbReference type="GO" id="GO:0006826">
    <property type="term" value="P:iron ion transport"/>
    <property type="evidence" value="ECO:0007669"/>
    <property type="project" value="UniProtKB-KW"/>
</dbReference>
<dbReference type="Gene3D" id="2.40.170.20">
    <property type="entry name" value="TonB-dependent receptor, beta-barrel domain"/>
    <property type="match status" value="1"/>
</dbReference>
<evidence type="ECO:0000256" key="3">
    <source>
        <dbReference type="ARBA" id="ARBA00022452"/>
    </source>
</evidence>
<accession>A0A4V2PUN5</accession>
<evidence type="ECO:0000256" key="7">
    <source>
        <dbReference type="ARBA" id="ARBA00023065"/>
    </source>
</evidence>
<evidence type="ECO:0000256" key="13">
    <source>
        <dbReference type="SAM" id="SignalP"/>
    </source>
</evidence>
<evidence type="ECO:0000259" key="15">
    <source>
        <dbReference type="Pfam" id="PF07715"/>
    </source>
</evidence>
<evidence type="ECO:0000259" key="14">
    <source>
        <dbReference type="Pfam" id="PF00593"/>
    </source>
</evidence>
<keyword evidence="9 11" id="KW-0472">Membrane</keyword>
<dbReference type="Pfam" id="PF07715">
    <property type="entry name" value="Plug"/>
    <property type="match status" value="1"/>
</dbReference>
<evidence type="ECO:0000313" key="16">
    <source>
        <dbReference type="EMBL" id="TCK71141.1"/>
    </source>
</evidence>
<sequence>MRNCNLNPLTLWVLSALATGSVYAQEQQPQDVTELPPIVVQASKSDLQLDKINSAVSVALQDDLHHAHINNSEELSKVFPELYFSHSATFLFPIMTVRGVTSAQDFYNPALTVYVDGVPQISTFAAQSLLNVEQVELLKGPQGTLYGKSAQGGILNIVSQKPDATPQFAVQAGVSSRHGYQLRAEGSGELIKDWLYGSATIVNSDANGDISSQTMGRKDLNGMRNTAGNVKLRLAPTGKPWEINLSAGRDCTTADQEIYTLFDDYHHRQGVVRADLPTQYQDFYQKRCANSVALNGQYDFDIWRLNVIASDQHVHTTRRWPLDAYFPVQSEQWKQNTQEIRLATRETDEQRPWDAVFGLYRQQVKMDRQYLFDMVLPSLYRLTDSTSHNKTETLAAYGNLTWHITPQADIEAGARFSQDKANTHFYGANWAGTFQGQENRKQNTWLGHVATGYQFTPNLRAYATVSQGYKPLGYNLAPSTIDDAAGFGRERSISYETGLRYTANNVRANLAVYRINTKDIQLYGDGNQGNQTLRNVGDARSTGVELNTEWDINHALSVGAGGFINKATFRRFEDSSACTGCQGNKVPLTPKYGLTLSAKGRFYWNNVLISPQVSLRRVGTHYFDVANKLRQDAYNLLDANIAIAFNPHIELMLYGQNLTNKAYRTYGFTFAGTDYAQVATGRTLGVNMTLRY</sequence>
<proteinExistence type="inferred from homology"/>
<protein>
    <submittedName>
        <fullName evidence="16">Pesticin/yersiniabactin receptor</fullName>
    </submittedName>
</protein>
<keyword evidence="17" id="KW-1185">Reference proteome</keyword>
<dbReference type="PROSITE" id="PS52016">
    <property type="entry name" value="TONB_DEPENDENT_REC_3"/>
    <property type="match status" value="1"/>
</dbReference>
<keyword evidence="5 11" id="KW-0812">Transmembrane</keyword>
<name>A0A4V2PUN5_9PAST</name>
<evidence type="ECO:0000256" key="10">
    <source>
        <dbReference type="ARBA" id="ARBA00023237"/>
    </source>
</evidence>
<evidence type="ECO:0000313" key="17">
    <source>
        <dbReference type="Proteomes" id="UP000295496"/>
    </source>
</evidence>
<dbReference type="AlphaFoldDB" id="A0A4V2PUN5"/>
<keyword evidence="8 12" id="KW-0798">TonB box</keyword>
<evidence type="ECO:0000256" key="4">
    <source>
        <dbReference type="ARBA" id="ARBA00022496"/>
    </source>
</evidence>
<evidence type="ECO:0000256" key="2">
    <source>
        <dbReference type="ARBA" id="ARBA00022448"/>
    </source>
</evidence>
<keyword evidence="2 11" id="KW-0813">Transport</keyword>
<dbReference type="Proteomes" id="UP000295496">
    <property type="component" value="Unassembled WGS sequence"/>
</dbReference>
<feature type="signal peptide" evidence="13">
    <location>
        <begin position="1"/>
        <end position="24"/>
    </location>
</feature>
<evidence type="ECO:0000256" key="12">
    <source>
        <dbReference type="RuleBase" id="RU003357"/>
    </source>
</evidence>
<dbReference type="Pfam" id="PF00593">
    <property type="entry name" value="TonB_dep_Rec_b-barrel"/>
    <property type="match status" value="1"/>
</dbReference>
<dbReference type="InterPro" id="IPR012910">
    <property type="entry name" value="Plug_dom"/>
</dbReference>
<dbReference type="InterPro" id="IPR036942">
    <property type="entry name" value="Beta-barrel_TonB_sf"/>
</dbReference>
<evidence type="ECO:0000256" key="8">
    <source>
        <dbReference type="ARBA" id="ARBA00023077"/>
    </source>
</evidence>
<evidence type="ECO:0000256" key="1">
    <source>
        <dbReference type="ARBA" id="ARBA00004571"/>
    </source>
</evidence>
<dbReference type="SUPFAM" id="SSF56935">
    <property type="entry name" value="Porins"/>
    <property type="match status" value="1"/>
</dbReference>
<dbReference type="PANTHER" id="PTHR32552">
    <property type="entry name" value="FERRICHROME IRON RECEPTOR-RELATED"/>
    <property type="match status" value="1"/>
</dbReference>
<feature type="chain" id="PRO_5030104787" evidence="13">
    <location>
        <begin position="25"/>
        <end position="692"/>
    </location>
</feature>
<comment type="similarity">
    <text evidence="11 12">Belongs to the TonB-dependent receptor family.</text>
</comment>
<reference evidence="16 17" key="1">
    <citation type="submission" date="2019-03" db="EMBL/GenBank/DDBJ databases">
        <title>Genomic Encyclopedia of Type Strains, Phase IV (KMG-IV): sequencing the most valuable type-strain genomes for metagenomic binning, comparative biology and taxonomic classification.</title>
        <authorList>
            <person name="Goeker M."/>
        </authorList>
    </citation>
    <scope>NUCLEOTIDE SEQUENCE [LARGE SCALE GENOMIC DNA]</scope>
    <source>
        <strain evidence="16 17">DSM 10053</strain>
    </source>
</reference>
<comment type="caution">
    <text evidence="16">The sequence shown here is derived from an EMBL/GenBank/DDBJ whole genome shotgun (WGS) entry which is preliminary data.</text>
</comment>
<evidence type="ECO:0000256" key="5">
    <source>
        <dbReference type="ARBA" id="ARBA00022692"/>
    </source>
</evidence>
<dbReference type="EMBL" id="SMGJ01000001">
    <property type="protein sequence ID" value="TCK71141.1"/>
    <property type="molecule type" value="Genomic_DNA"/>
</dbReference>
<keyword evidence="3 11" id="KW-1134">Transmembrane beta strand</keyword>
<keyword evidence="7" id="KW-0406">Ion transport</keyword>
<gene>
    <name evidence="16" type="ORF">EV692_0197</name>
</gene>
<keyword evidence="16" id="KW-0675">Receptor</keyword>
<dbReference type="PANTHER" id="PTHR32552:SF81">
    <property type="entry name" value="TONB-DEPENDENT OUTER MEMBRANE RECEPTOR"/>
    <property type="match status" value="1"/>
</dbReference>
<evidence type="ECO:0000256" key="9">
    <source>
        <dbReference type="ARBA" id="ARBA00023136"/>
    </source>
</evidence>
<comment type="subcellular location">
    <subcellularLocation>
        <location evidence="1 11">Cell outer membrane</location>
        <topology evidence="1 11">Multi-pass membrane protein</topology>
    </subcellularLocation>
</comment>
<keyword evidence="10 11" id="KW-0998">Cell outer membrane</keyword>
<feature type="domain" description="TonB-dependent receptor-like beta-barrel" evidence="14">
    <location>
        <begin position="275"/>
        <end position="658"/>
    </location>
</feature>
<feature type="domain" description="TonB-dependent receptor plug" evidence="15">
    <location>
        <begin position="51"/>
        <end position="154"/>
    </location>
</feature>
<keyword evidence="6" id="KW-0408">Iron</keyword>
<keyword evidence="4" id="KW-0410">Iron transport</keyword>
<dbReference type="RefSeq" id="WP_132299657.1">
    <property type="nucleotide sequence ID" value="NZ_CP170642.1"/>
</dbReference>
<evidence type="ECO:0000256" key="6">
    <source>
        <dbReference type="ARBA" id="ARBA00023004"/>
    </source>
</evidence>
<dbReference type="InterPro" id="IPR039426">
    <property type="entry name" value="TonB-dep_rcpt-like"/>
</dbReference>
<evidence type="ECO:0000256" key="11">
    <source>
        <dbReference type="PROSITE-ProRule" id="PRU01360"/>
    </source>
</evidence>
<keyword evidence="13" id="KW-0732">Signal</keyword>
<dbReference type="InterPro" id="IPR000531">
    <property type="entry name" value="Beta-barrel_TonB"/>
</dbReference>